<dbReference type="EMBL" id="ML180317">
    <property type="protein sequence ID" value="THU77883.1"/>
    <property type="molecule type" value="Genomic_DNA"/>
</dbReference>
<proteinExistence type="predicted"/>
<feature type="compositionally biased region" description="Polar residues" evidence="1">
    <location>
        <begin position="33"/>
        <end position="42"/>
    </location>
</feature>
<accession>A0A4S8KQJ0</accession>
<name>A0A4S8KQJ0_DENBC</name>
<evidence type="ECO:0000256" key="1">
    <source>
        <dbReference type="SAM" id="MobiDB-lite"/>
    </source>
</evidence>
<reference evidence="2 3" key="1">
    <citation type="journal article" date="2019" name="Nat. Ecol. Evol.">
        <title>Megaphylogeny resolves global patterns of mushroom evolution.</title>
        <authorList>
            <person name="Varga T."/>
            <person name="Krizsan K."/>
            <person name="Foldi C."/>
            <person name="Dima B."/>
            <person name="Sanchez-Garcia M."/>
            <person name="Sanchez-Ramirez S."/>
            <person name="Szollosi G.J."/>
            <person name="Szarkandi J.G."/>
            <person name="Papp V."/>
            <person name="Albert L."/>
            <person name="Andreopoulos W."/>
            <person name="Angelini C."/>
            <person name="Antonin V."/>
            <person name="Barry K.W."/>
            <person name="Bougher N.L."/>
            <person name="Buchanan P."/>
            <person name="Buyck B."/>
            <person name="Bense V."/>
            <person name="Catcheside P."/>
            <person name="Chovatia M."/>
            <person name="Cooper J."/>
            <person name="Damon W."/>
            <person name="Desjardin D."/>
            <person name="Finy P."/>
            <person name="Geml J."/>
            <person name="Haridas S."/>
            <person name="Hughes K."/>
            <person name="Justo A."/>
            <person name="Karasinski D."/>
            <person name="Kautmanova I."/>
            <person name="Kiss B."/>
            <person name="Kocsube S."/>
            <person name="Kotiranta H."/>
            <person name="LaButti K.M."/>
            <person name="Lechner B.E."/>
            <person name="Liimatainen K."/>
            <person name="Lipzen A."/>
            <person name="Lukacs Z."/>
            <person name="Mihaltcheva S."/>
            <person name="Morgado L.N."/>
            <person name="Niskanen T."/>
            <person name="Noordeloos M.E."/>
            <person name="Ohm R.A."/>
            <person name="Ortiz-Santana B."/>
            <person name="Ovrebo C."/>
            <person name="Racz N."/>
            <person name="Riley R."/>
            <person name="Savchenko A."/>
            <person name="Shiryaev A."/>
            <person name="Soop K."/>
            <person name="Spirin V."/>
            <person name="Szebenyi C."/>
            <person name="Tomsovsky M."/>
            <person name="Tulloss R.E."/>
            <person name="Uehling J."/>
            <person name="Grigoriev I.V."/>
            <person name="Vagvolgyi C."/>
            <person name="Papp T."/>
            <person name="Martin F.M."/>
            <person name="Miettinen O."/>
            <person name="Hibbett D.S."/>
            <person name="Nagy L.G."/>
        </authorList>
    </citation>
    <scope>NUCLEOTIDE SEQUENCE [LARGE SCALE GENOMIC DNA]</scope>
    <source>
        <strain evidence="2 3">CBS 962.96</strain>
    </source>
</reference>
<feature type="compositionally biased region" description="Polar residues" evidence="1">
    <location>
        <begin position="56"/>
        <end position="75"/>
    </location>
</feature>
<protein>
    <submittedName>
        <fullName evidence="2">Uncharacterized protein</fullName>
    </submittedName>
</protein>
<evidence type="ECO:0000313" key="3">
    <source>
        <dbReference type="Proteomes" id="UP000297245"/>
    </source>
</evidence>
<feature type="region of interest" description="Disordered" evidence="1">
    <location>
        <begin position="1"/>
        <end position="75"/>
    </location>
</feature>
<sequence>MVPNSGQERPRLLCTSRTTSDPLSPTRLETLPDFNSDTSGRFFQSHYHRPTALKPSRSTSSSASELPTPFTTTPG</sequence>
<organism evidence="2 3">
    <name type="scientific">Dendrothele bispora (strain CBS 962.96)</name>
    <dbReference type="NCBI Taxonomy" id="1314807"/>
    <lineage>
        <taxon>Eukaryota</taxon>
        <taxon>Fungi</taxon>
        <taxon>Dikarya</taxon>
        <taxon>Basidiomycota</taxon>
        <taxon>Agaricomycotina</taxon>
        <taxon>Agaricomycetes</taxon>
        <taxon>Agaricomycetidae</taxon>
        <taxon>Agaricales</taxon>
        <taxon>Agaricales incertae sedis</taxon>
        <taxon>Dendrothele</taxon>
    </lineage>
</organism>
<gene>
    <name evidence="2" type="ORF">K435DRAFT_877287</name>
</gene>
<dbReference type="AlphaFoldDB" id="A0A4S8KQJ0"/>
<dbReference type="Proteomes" id="UP000297245">
    <property type="component" value="Unassembled WGS sequence"/>
</dbReference>
<keyword evidence="3" id="KW-1185">Reference proteome</keyword>
<evidence type="ECO:0000313" key="2">
    <source>
        <dbReference type="EMBL" id="THU77883.1"/>
    </source>
</evidence>